<dbReference type="GO" id="GO:0008999">
    <property type="term" value="F:protein-N-terminal-alanine acetyltransferase activity"/>
    <property type="evidence" value="ECO:0007669"/>
    <property type="project" value="TreeGrafter"/>
</dbReference>
<organism evidence="2 3">
    <name type="scientific">Propionispora vibrioides</name>
    <dbReference type="NCBI Taxonomy" id="112903"/>
    <lineage>
        <taxon>Bacteria</taxon>
        <taxon>Bacillati</taxon>
        <taxon>Bacillota</taxon>
        <taxon>Negativicutes</taxon>
        <taxon>Selenomonadales</taxon>
        <taxon>Sporomusaceae</taxon>
        <taxon>Propionispora</taxon>
    </lineage>
</organism>
<sequence>MLIGEKVILRTVKESDLPLLYDLLSTVYDKGDYWLIDIPDEPGFRRAFEKTGFWQEDFGRMILTDHDDNLLGEIFYSRVSDYRTGYEIGYQLFRPLSRGNGIMSEALRLFTNYLFMVLPIPRLQITVIQGNLPSRRVAEKCGYVYRGTLRNAVFHTGSYHDLELFDLLREEWQTFRLITSN</sequence>
<dbReference type="Pfam" id="PF13302">
    <property type="entry name" value="Acetyltransf_3"/>
    <property type="match status" value="1"/>
</dbReference>
<dbReference type="RefSeq" id="WP_091746759.1">
    <property type="nucleotide sequence ID" value="NZ_FODY01000011.1"/>
</dbReference>
<dbReference type="Proteomes" id="UP000198847">
    <property type="component" value="Unassembled WGS sequence"/>
</dbReference>
<dbReference type="GO" id="GO:1990189">
    <property type="term" value="F:protein N-terminal-serine acetyltransferase activity"/>
    <property type="evidence" value="ECO:0007669"/>
    <property type="project" value="TreeGrafter"/>
</dbReference>
<dbReference type="GO" id="GO:0005737">
    <property type="term" value="C:cytoplasm"/>
    <property type="evidence" value="ECO:0007669"/>
    <property type="project" value="TreeGrafter"/>
</dbReference>
<reference evidence="2 3" key="1">
    <citation type="submission" date="2016-10" db="EMBL/GenBank/DDBJ databases">
        <authorList>
            <person name="de Groot N.N."/>
        </authorList>
    </citation>
    <scope>NUCLEOTIDE SEQUENCE [LARGE SCALE GENOMIC DNA]</scope>
    <source>
        <strain evidence="2 3">DSM 13305</strain>
    </source>
</reference>
<dbReference type="PANTHER" id="PTHR43441">
    <property type="entry name" value="RIBOSOMAL-PROTEIN-SERINE ACETYLTRANSFERASE"/>
    <property type="match status" value="1"/>
</dbReference>
<dbReference type="Gene3D" id="3.40.630.30">
    <property type="match status" value="1"/>
</dbReference>
<accession>A0A1H8VDK9</accession>
<dbReference type="PROSITE" id="PS51186">
    <property type="entry name" value="GNAT"/>
    <property type="match status" value="1"/>
</dbReference>
<gene>
    <name evidence="2" type="ORF">SAMN04490178_11134</name>
</gene>
<evidence type="ECO:0000313" key="3">
    <source>
        <dbReference type="Proteomes" id="UP000198847"/>
    </source>
</evidence>
<dbReference type="InterPro" id="IPR000182">
    <property type="entry name" value="GNAT_dom"/>
</dbReference>
<dbReference type="SUPFAM" id="SSF55729">
    <property type="entry name" value="Acyl-CoA N-acyltransferases (Nat)"/>
    <property type="match status" value="1"/>
</dbReference>
<feature type="domain" description="N-acetyltransferase" evidence="1">
    <location>
        <begin position="7"/>
        <end position="169"/>
    </location>
</feature>
<keyword evidence="2" id="KW-0808">Transferase</keyword>
<evidence type="ECO:0000313" key="2">
    <source>
        <dbReference type="EMBL" id="SEP13560.1"/>
    </source>
</evidence>
<dbReference type="STRING" id="112903.SAMN04490178_11134"/>
<name>A0A1H8VDK9_9FIRM</name>
<protein>
    <submittedName>
        <fullName evidence="2">Protein N-acetyltransferase, RimJ/RimL family</fullName>
    </submittedName>
</protein>
<dbReference type="InterPro" id="IPR016181">
    <property type="entry name" value="Acyl_CoA_acyltransferase"/>
</dbReference>
<dbReference type="PANTHER" id="PTHR43441:SF2">
    <property type="entry name" value="FAMILY ACETYLTRANSFERASE, PUTATIVE (AFU_ORTHOLOGUE AFUA_7G00850)-RELATED"/>
    <property type="match status" value="1"/>
</dbReference>
<dbReference type="InterPro" id="IPR051908">
    <property type="entry name" value="Ribosomal_N-acetyltransferase"/>
</dbReference>
<dbReference type="EMBL" id="FODY01000011">
    <property type="protein sequence ID" value="SEP13560.1"/>
    <property type="molecule type" value="Genomic_DNA"/>
</dbReference>
<dbReference type="AlphaFoldDB" id="A0A1H8VDK9"/>
<dbReference type="OrthoDB" id="9798081at2"/>
<proteinExistence type="predicted"/>
<evidence type="ECO:0000259" key="1">
    <source>
        <dbReference type="PROSITE" id="PS51186"/>
    </source>
</evidence>
<keyword evidence="3" id="KW-1185">Reference proteome</keyword>